<protein>
    <submittedName>
        <fullName evidence="2">HDAC_interact domain-containing protein</fullName>
    </submittedName>
</protein>
<reference evidence="2" key="1">
    <citation type="submission" date="2016-11" db="UniProtKB">
        <authorList>
            <consortium name="WormBaseParasite"/>
        </authorList>
    </citation>
    <scope>IDENTIFICATION</scope>
    <source>
        <strain evidence="2">KR3021</strain>
    </source>
</reference>
<accession>A0AC35TLB8</accession>
<organism evidence="1 2">
    <name type="scientific">Rhabditophanes sp. KR3021</name>
    <dbReference type="NCBI Taxonomy" id="114890"/>
    <lineage>
        <taxon>Eukaryota</taxon>
        <taxon>Metazoa</taxon>
        <taxon>Ecdysozoa</taxon>
        <taxon>Nematoda</taxon>
        <taxon>Chromadorea</taxon>
        <taxon>Rhabditida</taxon>
        <taxon>Tylenchina</taxon>
        <taxon>Panagrolaimomorpha</taxon>
        <taxon>Strongyloidoidea</taxon>
        <taxon>Alloionematidae</taxon>
        <taxon>Rhabditophanes</taxon>
    </lineage>
</organism>
<sequence>MDCGSEGKQPPRSKNAEETGQEENGAYGLSAEAGKKLQVEDALSYLELVKKTFSGNSDVYDNFLEIMKEFKTQLIDTKGVIERVSGLFREHSQLINGFNTFLPPGYRITAESNGVEIVEPTGEKWVIPSRFDSKLPPGISEIVGSRIEPKLPQGLLEGVATRTFNKLSNSSPSNVLNTERYLSSRVSQQNIGHFSEIMGNNYSEMVGNSLSDLMGNNYLLPQRQIFPAMNGKEVRIYNAPIKPMKMTNAIQFMIKVRDRYGTTAPTYSKFLGLFNSYHERIINYPGSVNFNDLLIESAQLFGNAKDLLAEFSDFIPDCDQTLREQLLSNIHTISIAHSNAPSSEAVANHAGAEEDEEQEVEGDDNKDDSEVEDEEVEDDSVVEEDEERTETSVPLREIQEFFLSASKDYSAEDAFTRMCTAPLSHVVLYYEVARAYRKSDKVAEVLKNLDILQSYGRIYIEPKDLDDYLKHVFHEHPYFVKIYKDIMSDVTKLERSSMKAHDPNRRNFVQTLPLVGKSYRRLPADYKHSPCSGRDEHDNKFLNDELIGFPLWQTDEKRGEGIVHKKSPTEELYIKLEDERFEVDSTICLCNSAYQVLEVCWDKIKALSPAKRLTFKTDEKFGGTSGSLIFRALKKLYGIHTRKLIDSMLEFPHPLIEVASNRLKIYIKEMMEHKVTYNSLWRKQSDKLFYKTQDYQAQQQKVHDLKILKGKYLLAAITDRTKRANKINEHDDVVFERNEHLENITASEEVIKDVSMLLISFVKRQVIYNSKEKLLLAKMINEFVPKLLGIAPDYINEKLFIEECEEDLPESEDGSTKANTEVMTDEISRMSVISDSQRPVPKIGTATYNSLNECSSRKRLFSSPSADEPASKYSKASDTIERISASSTKEQSREQSSDHSNEQSKEQSASQQESIPSESTNSQTYSPPDNTLPIQHFEYRTFYGNDSFVLFIRSMTAIIERLAMLKRKHLQMKEHYKIERSELDKRTLIAEIDRTSLLAQHMNCQDPLEYLDALRPKLVDPEKHYETLMEMSKLFVQGKMEAADYEEQIRKLFTTSAHLLYSLDKFVQFGTKHLLNSLVENDGMSIISLYNKYEVAKEVALPLGAEVPYHENTEYQTAVEDFIQKSKIYRCNFVKDTDNVGWSITVEVIKLALADDSGEEEEENVVEAE</sequence>
<dbReference type="Proteomes" id="UP000095286">
    <property type="component" value="Unplaced"/>
</dbReference>
<evidence type="ECO:0000313" key="1">
    <source>
        <dbReference type="Proteomes" id="UP000095286"/>
    </source>
</evidence>
<proteinExistence type="predicted"/>
<name>A0AC35TLB8_9BILA</name>
<dbReference type="WBParaSite" id="RSKR_0000174600.1">
    <property type="protein sequence ID" value="RSKR_0000174600.1"/>
    <property type="gene ID" value="RSKR_0000174600"/>
</dbReference>
<evidence type="ECO:0000313" key="2">
    <source>
        <dbReference type="WBParaSite" id="RSKR_0000174600.1"/>
    </source>
</evidence>